<evidence type="ECO:0000313" key="2">
    <source>
        <dbReference type="Proteomes" id="UP000305067"/>
    </source>
</evidence>
<gene>
    <name evidence="1" type="ORF">BDV98DRAFT_610898</name>
</gene>
<reference evidence="1 2" key="1">
    <citation type="journal article" date="2019" name="Nat. Ecol. Evol.">
        <title>Megaphylogeny resolves global patterns of mushroom evolution.</title>
        <authorList>
            <person name="Varga T."/>
            <person name="Krizsan K."/>
            <person name="Foldi C."/>
            <person name="Dima B."/>
            <person name="Sanchez-Garcia M."/>
            <person name="Sanchez-Ramirez S."/>
            <person name="Szollosi G.J."/>
            <person name="Szarkandi J.G."/>
            <person name="Papp V."/>
            <person name="Albert L."/>
            <person name="Andreopoulos W."/>
            <person name="Angelini C."/>
            <person name="Antonin V."/>
            <person name="Barry K.W."/>
            <person name="Bougher N.L."/>
            <person name="Buchanan P."/>
            <person name="Buyck B."/>
            <person name="Bense V."/>
            <person name="Catcheside P."/>
            <person name="Chovatia M."/>
            <person name="Cooper J."/>
            <person name="Damon W."/>
            <person name="Desjardin D."/>
            <person name="Finy P."/>
            <person name="Geml J."/>
            <person name="Haridas S."/>
            <person name="Hughes K."/>
            <person name="Justo A."/>
            <person name="Karasinski D."/>
            <person name="Kautmanova I."/>
            <person name="Kiss B."/>
            <person name="Kocsube S."/>
            <person name="Kotiranta H."/>
            <person name="LaButti K.M."/>
            <person name="Lechner B.E."/>
            <person name="Liimatainen K."/>
            <person name="Lipzen A."/>
            <person name="Lukacs Z."/>
            <person name="Mihaltcheva S."/>
            <person name="Morgado L.N."/>
            <person name="Niskanen T."/>
            <person name="Noordeloos M.E."/>
            <person name="Ohm R.A."/>
            <person name="Ortiz-Santana B."/>
            <person name="Ovrebo C."/>
            <person name="Racz N."/>
            <person name="Riley R."/>
            <person name="Savchenko A."/>
            <person name="Shiryaev A."/>
            <person name="Soop K."/>
            <person name="Spirin V."/>
            <person name="Szebenyi C."/>
            <person name="Tomsovsky M."/>
            <person name="Tulloss R.E."/>
            <person name="Uehling J."/>
            <person name="Grigoriev I.V."/>
            <person name="Vagvolgyi C."/>
            <person name="Papp T."/>
            <person name="Martin F.M."/>
            <person name="Miettinen O."/>
            <person name="Hibbett D.S."/>
            <person name="Nagy L.G."/>
        </authorList>
    </citation>
    <scope>NUCLEOTIDE SEQUENCE [LARGE SCALE GENOMIC DNA]</scope>
    <source>
        <strain evidence="1 2">CBS 309.79</strain>
    </source>
</reference>
<dbReference type="AlphaFoldDB" id="A0A5C3QVN4"/>
<dbReference type="STRING" id="1884261.A0A5C3QVN4"/>
<dbReference type="Proteomes" id="UP000305067">
    <property type="component" value="Unassembled WGS sequence"/>
</dbReference>
<organism evidence="1 2">
    <name type="scientific">Pterulicium gracile</name>
    <dbReference type="NCBI Taxonomy" id="1884261"/>
    <lineage>
        <taxon>Eukaryota</taxon>
        <taxon>Fungi</taxon>
        <taxon>Dikarya</taxon>
        <taxon>Basidiomycota</taxon>
        <taxon>Agaricomycotina</taxon>
        <taxon>Agaricomycetes</taxon>
        <taxon>Agaricomycetidae</taxon>
        <taxon>Agaricales</taxon>
        <taxon>Pleurotineae</taxon>
        <taxon>Pterulaceae</taxon>
        <taxon>Pterulicium</taxon>
    </lineage>
</organism>
<keyword evidence="2" id="KW-1185">Reference proteome</keyword>
<proteinExistence type="predicted"/>
<dbReference type="OrthoDB" id="3269405at2759"/>
<sequence length="175" mass="20074">MYKPHTDADRRRYVEDVGLEAPIKFNCLHPDELGISLADAIAGRFRRLDHKDDTVFEGRGPSVSIRIEWPGYRGWSRQIPTKDFRTPPGPITRAKLAKNVAKCIKRFIEDNQKRPLEEDADHSWRVGPAHIRLEDLLLVGLHHVSMGSWQPFIRLNRPVNLRPTHGSRSMPASQT</sequence>
<evidence type="ECO:0000313" key="1">
    <source>
        <dbReference type="EMBL" id="TFL05417.1"/>
    </source>
</evidence>
<dbReference type="EMBL" id="ML178817">
    <property type="protein sequence ID" value="TFL05417.1"/>
    <property type="molecule type" value="Genomic_DNA"/>
</dbReference>
<accession>A0A5C3QVN4</accession>
<name>A0A5C3QVN4_9AGAR</name>
<protein>
    <submittedName>
        <fullName evidence="1">Uncharacterized protein</fullName>
    </submittedName>
</protein>